<accession>A0A2K8SEZ3</accession>
<proteinExistence type="predicted"/>
<evidence type="ECO:0000313" key="2">
    <source>
        <dbReference type="EMBL" id="AUB32002.1"/>
    </source>
</evidence>
<gene>
    <name evidence="2" type="ORF">SFLOR_v1c09540</name>
</gene>
<organism evidence="2 3">
    <name type="scientific">Spiroplasma floricola 23-6</name>
    <dbReference type="NCBI Taxonomy" id="1336749"/>
    <lineage>
        <taxon>Bacteria</taxon>
        <taxon>Bacillati</taxon>
        <taxon>Mycoplasmatota</taxon>
        <taxon>Mollicutes</taxon>
        <taxon>Entomoplasmatales</taxon>
        <taxon>Spiroplasmataceae</taxon>
        <taxon>Spiroplasma</taxon>
    </lineage>
</organism>
<dbReference type="EMBL" id="CP025057">
    <property type="protein sequence ID" value="AUB32002.1"/>
    <property type="molecule type" value="Genomic_DNA"/>
</dbReference>
<evidence type="ECO:0000256" key="1">
    <source>
        <dbReference type="SAM" id="Coils"/>
    </source>
</evidence>
<dbReference type="Proteomes" id="UP000231823">
    <property type="component" value="Chromosome"/>
</dbReference>
<dbReference type="KEGG" id="sfz:SFLOR_v1c09540"/>
<dbReference type="RefSeq" id="WP_100916956.1">
    <property type="nucleotide sequence ID" value="NZ_CP025057.1"/>
</dbReference>
<protein>
    <submittedName>
        <fullName evidence="2">Uncharacterized protein</fullName>
    </submittedName>
</protein>
<dbReference type="AlphaFoldDB" id="A0A2K8SEZ3"/>
<feature type="coiled-coil region" evidence="1">
    <location>
        <begin position="139"/>
        <end position="175"/>
    </location>
</feature>
<sequence>MSVFKALGWLLGVPPAEQRQYSKNQREDYENTRNKLVSKLEKFVKELPGFESFRLDLYISDLVNSFPKKYVFSGSTYIEKIAYKYIDDLVSEAKKPQYKGDSGKYYLIEKWKVKIKRKKTDDEILKIAEEIDQEMLNQKKSEIDKIEMLEKEKRILELEKQIRDLKNSNNRERQR</sequence>
<dbReference type="OrthoDB" id="9991290at2"/>
<keyword evidence="3" id="KW-1185">Reference proteome</keyword>
<reference evidence="2 3" key="1">
    <citation type="submission" date="2017-12" db="EMBL/GenBank/DDBJ databases">
        <title>Complete genome sequence of Spiroplasma floricola 23-6 (ATCC 29989).</title>
        <authorList>
            <person name="Tsai Y.-M."/>
            <person name="Wu P.-S."/>
            <person name="Lo W.-S."/>
            <person name="Kuo C.-H."/>
        </authorList>
    </citation>
    <scope>NUCLEOTIDE SEQUENCE [LARGE SCALE GENOMIC DNA]</scope>
    <source>
        <strain evidence="2 3">23-6</strain>
    </source>
</reference>
<evidence type="ECO:0000313" key="3">
    <source>
        <dbReference type="Proteomes" id="UP000231823"/>
    </source>
</evidence>
<name>A0A2K8SEZ3_9MOLU</name>
<keyword evidence="1" id="KW-0175">Coiled coil</keyword>